<dbReference type="Proteomes" id="UP000694580">
    <property type="component" value="Chromosome 18"/>
</dbReference>
<reference evidence="3" key="2">
    <citation type="submission" date="2025-08" db="UniProtKB">
        <authorList>
            <consortium name="Ensembl"/>
        </authorList>
    </citation>
    <scope>IDENTIFICATION</scope>
</reference>
<dbReference type="AlphaFoldDB" id="A0AAY4DL59"/>
<evidence type="ECO:0000256" key="1">
    <source>
        <dbReference type="ARBA" id="ARBA00023180"/>
    </source>
</evidence>
<name>A0AAY4DL59_9TELE</name>
<sequence>MPLAICGKMRETWRLPRRWIVFVSVWLFCRGSFAQIRYSVYEEQKDGSVVGNVAKDLGIDVRVMKQRGFRIVSTSKYFAVSTETARATRTSARIR</sequence>
<evidence type="ECO:0000313" key="3">
    <source>
        <dbReference type="Ensembl" id="ENSDCDP00010045076.1"/>
    </source>
</evidence>
<keyword evidence="1" id="KW-0325">Glycoprotein</keyword>
<organism evidence="3 4">
    <name type="scientific">Denticeps clupeoides</name>
    <name type="common">denticle herring</name>
    <dbReference type="NCBI Taxonomy" id="299321"/>
    <lineage>
        <taxon>Eukaryota</taxon>
        <taxon>Metazoa</taxon>
        <taxon>Chordata</taxon>
        <taxon>Craniata</taxon>
        <taxon>Vertebrata</taxon>
        <taxon>Euteleostomi</taxon>
        <taxon>Actinopterygii</taxon>
        <taxon>Neopterygii</taxon>
        <taxon>Teleostei</taxon>
        <taxon>Clupei</taxon>
        <taxon>Clupeiformes</taxon>
        <taxon>Denticipitoidei</taxon>
        <taxon>Denticipitidae</taxon>
        <taxon>Denticeps</taxon>
    </lineage>
</organism>
<proteinExistence type="predicted"/>
<dbReference type="Ensembl" id="ENSDCDT00010055223.1">
    <property type="protein sequence ID" value="ENSDCDP00010045076.1"/>
    <property type="gene ID" value="ENSDCDG00010027798.1"/>
</dbReference>
<evidence type="ECO:0000313" key="4">
    <source>
        <dbReference type="Proteomes" id="UP000694580"/>
    </source>
</evidence>
<reference evidence="3" key="3">
    <citation type="submission" date="2025-09" db="UniProtKB">
        <authorList>
            <consortium name="Ensembl"/>
        </authorList>
    </citation>
    <scope>IDENTIFICATION</scope>
</reference>
<protein>
    <recommendedName>
        <fullName evidence="2">Cadherin N-terminal domain-containing protein</fullName>
    </recommendedName>
</protein>
<evidence type="ECO:0000259" key="2">
    <source>
        <dbReference type="Pfam" id="PF08266"/>
    </source>
</evidence>
<keyword evidence="4" id="KW-1185">Reference proteome</keyword>
<dbReference type="Pfam" id="PF08266">
    <property type="entry name" value="Cadherin_2"/>
    <property type="match status" value="1"/>
</dbReference>
<dbReference type="Gene3D" id="2.60.40.60">
    <property type="entry name" value="Cadherins"/>
    <property type="match status" value="1"/>
</dbReference>
<reference evidence="3 4" key="1">
    <citation type="submission" date="2020-06" db="EMBL/GenBank/DDBJ databases">
        <authorList>
            <consortium name="Wellcome Sanger Institute Data Sharing"/>
        </authorList>
    </citation>
    <scope>NUCLEOTIDE SEQUENCE [LARGE SCALE GENOMIC DNA]</scope>
</reference>
<accession>A0AAY4DL59</accession>
<dbReference type="InterPro" id="IPR013164">
    <property type="entry name" value="Cadherin_N"/>
</dbReference>
<dbReference type="GeneTree" id="ENSGT00940000165118"/>
<feature type="domain" description="Cadherin N-terminal" evidence="2">
    <location>
        <begin position="35"/>
        <end position="85"/>
    </location>
</feature>